<dbReference type="EMBL" id="GEEE01014063">
    <property type="protein sequence ID" value="JAP49162.1"/>
    <property type="molecule type" value="Transcribed_RNA"/>
</dbReference>
<organism evidence="1">
    <name type="scientific">Schistocephalus solidus</name>
    <name type="common">Tapeworm</name>
    <dbReference type="NCBI Taxonomy" id="70667"/>
    <lineage>
        <taxon>Eukaryota</taxon>
        <taxon>Metazoa</taxon>
        <taxon>Spiralia</taxon>
        <taxon>Lophotrochozoa</taxon>
        <taxon>Platyhelminthes</taxon>
        <taxon>Cestoda</taxon>
        <taxon>Eucestoda</taxon>
        <taxon>Diphyllobothriidea</taxon>
        <taxon>Diphyllobothriidae</taxon>
        <taxon>Schistocephalus</taxon>
    </lineage>
</organism>
<proteinExistence type="predicted"/>
<gene>
    <name evidence="1" type="ORF">TR123379</name>
</gene>
<evidence type="ECO:0000313" key="1">
    <source>
        <dbReference type="EMBL" id="JAP63161.1"/>
    </source>
</evidence>
<protein>
    <submittedName>
        <fullName evidence="1">Uncharacterized protein</fullName>
    </submittedName>
</protein>
<dbReference type="AlphaFoldDB" id="A0A0V0JC60"/>
<dbReference type="EMBL" id="GEEE01000064">
    <property type="protein sequence ID" value="JAP63161.1"/>
    <property type="molecule type" value="Transcribed_RNA"/>
</dbReference>
<dbReference type="EMBL" id="GEEE01011048">
    <property type="protein sequence ID" value="JAP52177.1"/>
    <property type="molecule type" value="Transcribed_RNA"/>
</dbReference>
<name>A0A0V0JC60_SCHSO</name>
<reference evidence="1" key="1">
    <citation type="submission" date="2016-01" db="EMBL/GenBank/DDBJ databases">
        <title>Reference transcriptome for the parasite Schistocephalus solidus: insights into the molecular evolution of parasitism.</title>
        <authorList>
            <person name="Hebert F.O."/>
            <person name="Grambauer S."/>
            <person name="Barber I."/>
            <person name="Landry C.R."/>
            <person name="Aubin-Horth N."/>
        </authorList>
    </citation>
    <scope>NUCLEOTIDE SEQUENCE</scope>
</reference>
<sequence length="99" mass="10719">MGITISRSASDARFPNAFIPLVQMEGSSSGGLCPKLRKFRNISTGVSSSSEVAIANSVRKDPVLIPSRNDTHSKYVCVTADSRNLRYKSPFGPNSMLKN</sequence>
<accession>A0A0V0JC60</accession>